<dbReference type="Proteomes" id="UP000005090">
    <property type="component" value="Chromosome"/>
</dbReference>
<dbReference type="PANTHER" id="PTHR46118:SF4">
    <property type="entry name" value="PROTEIN ABHD11"/>
    <property type="match status" value="1"/>
</dbReference>
<keyword evidence="1 3" id="KW-0378">Hydrolase</keyword>
<keyword evidence="3" id="KW-0808">Transferase</keyword>
<organism evidence="3 4">
    <name type="scientific">Methylomicrobium album BG8</name>
    <dbReference type="NCBI Taxonomy" id="686340"/>
    <lineage>
        <taxon>Bacteria</taxon>
        <taxon>Pseudomonadati</taxon>
        <taxon>Pseudomonadota</taxon>
        <taxon>Gammaproteobacteria</taxon>
        <taxon>Methylococcales</taxon>
        <taxon>Methylococcaceae</taxon>
        <taxon>Methylomicrobium</taxon>
    </lineage>
</organism>
<dbReference type="InterPro" id="IPR000073">
    <property type="entry name" value="AB_hydrolase_1"/>
</dbReference>
<evidence type="ECO:0000259" key="2">
    <source>
        <dbReference type="Pfam" id="PF12697"/>
    </source>
</evidence>
<dbReference type="AlphaFoldDB" id="H8GLS7"/>
<gene>
    <name evidence="3" type="ORF">Metal_2923</name>
</gene>
<proteinExistence type="predicted"/>
<dbReference type="PANTHER" id="PTHR46118">
    <property type="entry name" value="PROTEIN ABHD11"/>
    <property type="match status" value="1"/>
</dbReference>
<dbReference type="EMBL" id="CM001475">
    <property type="protein sequence ID" value="EIC30604.1"/>
    <property type="molecule type" value="Genomic_DNA"/>
</dbReference>
<evidence type="ECO:0000313" key="4">
    <source>
        <dbReference type="Proteomes" id="UP000005090"/>
    </source>
</evidence>
<name>H8GLS7_METAL</name>
<dbReference type="GO" id="GO:0016787">
    <property type="term" value="F:hydrolase activity"/>
    <property type="evidence" value="ECO:0007669"/>
    <property type="project" value="UniProtKB-KW"/>
</dbReference>
<sequence length="257" mass="28559">MAVVELAYSEFGRSDCAPLIVLHGFFASSRNWRFIAERLAASHHVFVVDLRNHGASPHHPVMDYPAMMEDVRSFMVRRGLAKASLLGHSMGGKVAMWLALNDPGAVDKLIIADIAPTRYSHRFDSTISALKMLPLAAIGNRKQAEEYLAPAIPELGYRQFLLQNLVLRDGHYRWRVDLDIFSRSAPQIVTFPDAANRAPYSGDALFITGAESAFVKAETVFPLFPKARMKTLAGAGHWLHVQQPESFLAATLDFLRA</sequence>
<evidence type="ECO:0000256" key="1">
    <source>
        <dbReference type="ARBA" id="ARBA00022801"/>
    </source>
</evidence>
<dbReference type="eggNOG" id="COG2267">
    <property type="taxonomic scope" value="Bacteria"/>
</dbReference>
<feature type="domain" description="AB hydrolase-1" evidence="2">
    <location>
        <begin position="19"/>
        <end position="249"/>
    </location>
</feature>
<dbReference type="Gene3D" id="3.40.50.1820">
    <property type="entry name" value="alpha/beta hydrolase"/>
    <property type="match status" value="1"/>
</dbReference>
<dbReference type="HOGENOM" id="CLU_020336_53_1_6"/>
<dbReference type="PRINTS" id="PR00111">
    <property type="entry name" value="ABHYDROLASE"/>
</dbReference>
<keyword evidence="3" id="KW-0012">Acyltransferase</keyword>
<dbReference type="GO" id="GO:0016746">
    <property type="term" value="F:acyltransferase activity"/>
    <property type="evidence" value="ECO:0007669"/>
    <property type="project" value="UniProtKB-KW"/>
</dbReference>
<dbReference type="InterPro" id="IPR029058">
    <property type="entry name" value="AB_hydrolase_fold"/>
</dbReference>
<keyword evidence="4" id="KW-1185">Reference proteome</keyword>
<dbReference type="STRING" id="686340.Metal_2923"/>
<dbReference type="SUPFAM" id="SSF53474">
    <property type="entry name" value="alpha/beta-Hydrolases"/>
    <property type="match status" value="1"/>
</dbReference>
<reference evidence="3 4" key="1">
    <citation type="journal article" date="2013" name="Genome Announc.">
        <title>Genome Sequence of the Obligate Gammaproteobacterial Methanotroph Methylomicrobium album Strain BG8.</title>
        <authorList>
            <person name="Kits K.D."/>
            <person name="Kalyuzhnaya M.G."/>
            <person name="Klotz M.G."/>
            <person name="Jetten M.S."/>
            <person name="Op den Camp H.J."/>
            <person name="Vuilleumier S."/>
            <person name="Bringel F."/>
            <person name="Dispirito A.A."/>
            <person name="Murrell J.C."/>
            <person name="Bruce D."/>
            <person name="Cheng J.F."/>
            <person name="Copeland A."/>
            <person name="Goodwin L."/>
            <person name="Hauser L."/>
            <person name="Lajus A."/>
            <person name="Land M.L."/>
            <person name="Lapidus A."/>
            <person name="Lucas S."/>
            <person name="Medigue C."/>
            <person name="Pitluck S."/>
            <person name="Woyke T."/>
            <person name="Zeytun A."/>
            <person name="Stein L.Y."/>
        </authorList>
    </citation>
    <scope>NUCLEOTIDE SEQUENCE [LARGE SCALE GENOMIC DNA]</scope>
    <source>
        <strain evidence="3 4">BG8</strain>
    </source>
</reference>
<dbReference type="RefSeq" id="WP_005373304.1">
    <property type="nucleotide sequence ID" value="NZ_CM001475.1"/>
</dbReference>
<dbReference type="Pfam" id="PF12697">
    <property type="entry name" value="Abhydrolase_6"/>
    <property type="match status" value="1"/>
</dbReference>
<protein>
    <submittedName>
        <fullName evidence="3">Putative hydrolase or acyltransferase of alpha/beta superfamily</fullName>
    </submittedName>
</protein>
<evidence type="ECO:0000313" key="3">
    <source>
        <dbReference type="EMBL" id="EIC30604.1"/>
    </source>
</evidence>
<accession>H8GLS7</accession>